<dbReference type="Gene3D" id="3.40.50.620">
    <property type="entry name" value="HUPs"/>
    <property type="match status" value="1"/>
</dbReference>
<dbReference type="EMBL" id="BSSV01000007">
    <property type="protein sequence ID" value="GLX86700.1"/>
    <property type="molecule type" value="Genomic_DNA"/>
</dbReference>
<keyword evidence="7 11" id="KW-0547">Nucleotide-binding</keyword>
<proteinExistence type="inferred from homology"/>
<keyword evidence="8 11" id="KW-0067">ATP-binding</keyword>
<dbReference type="InterPro" id="IPR004821">
    <property type="entry name" value="Cyt_trans-like"/>
</dbReference>
<protein>
    <recommendedName>
        <fullName evidence="11">Probable nicotinate-nucleotide adenylyltransferase</fullName>
        <ecNumber evidence="11">2.7.7.18</ecNumber>
    </recommendedName>
    <alternativeName>
        <fullName evidence="11">Deamido-NAD(+) diphosphorylase</fullName>
    </alternativeName>
    <alternativeName>
        <fullName evidence="11">Deamido-NAD(+) pyrophosphorylase</fullName>
    </alternativeName>
    <alternativeName>
        <fullName evidence="11">Nicotinate mononucleotide adenylyltransferase</fullName>
        <shortName evidence="11">NaMN adenylyltransferase</shortName>
    </alternativeName>
</protein>
<comment type="function">
    <text evidence="1 11">Catalyzes the reversible adenylation of nicotinate mononucleotide (NaMN) to nicotinic acid adenine dinucleotide (NaAD).</text>
</comment>
<accession>A0ABQ6HF17</accession>
<evidence type="ECO:0000256" key="7">
    <source>
        <dbReference type="ARBA" id="ARBA00022741"/>
    </source>
</evidence>
<evidence type="ECO:0000256" key="10">
    <source>
        <dbReference type="ARBA" id="ARBA00048721"/>
    </source>
</evidence>
<dbReference type="NCBIfam" id="NF000840">
    <property type="entry name" value="PRK00071.1-3"/>
    <property type="match status" value="1"/>
</dbReference>
<dbReference type="PANTHER" id="PTHR39321">
    <property type="entry name" value="NICOTINATE-NUCLEOTIDE ADENYLYLTRANSFERASE-RELATED"/>
    <property type="match status" value="1"/>
</dbReference>
<dbReference type="Pfam" id="PF01467">
    <property type="entry name" value="CTP_transf_like"/>
    <property type="match status" value="1"/>
</dbReference>
<comment type="pathway">
    <text evidence="2 11">Cofactor biosynthesis; NAD(+) biosynthesis; deamido-NAD(+) from nicotinate D-ribonucleotide: step 1/1.</text>
</comment>
<dbReference type="PANTHER" id="PTHR39321:SF3">
    <property type="entry name" value="PHOSPHOPANTETHEINE ADENYLYLTRANSFERASE"/>
    <property type="match status" value="1"/>
</dbReference>
<gene>
    <name evidence="11 13" type="primary">nadD</name>
    <name evidence="13" type="ORF">tloyanaT_29530</name>
</gene>
<comment type="catalytic activity">
    <reaction evidence="10 11">
        <text>nicotinate beta-D-ribonucleotide + ATP + H(+) = deamido-NAD(+) + diphosphate</text>
        <dbReference type="Rhea" id="RHEA:22860"/>
        <dbReference type="ChEBI" id="CHEBI:15378"/>
        <dbReference type="ChEBI" id="CHEBI:30616"/>
        <dbReference type="ChEBI" id="CHEBI:33019"/>
        <dbReference type="ChEBI" id="CHEBI:57502"/>
        <dbReference type="ChEBI" id="CHEBI:58437"/>
        <dbReference type="EC" id="2.7.7.18"/>
    </reaction>
</comment>
<dbReference type="NCBIfam" id="TIGR00482">
    <property type="entry name" value="nicotinate (nicotinamide) nucleotide adenylyltransferase"/>
    <property type="match status" value="1"/>
</dbReference>
<feature type="domain" description="Cytidyltransferase-like" evidence="12">
    <location>
        <begin position="8"/>
        <end position="185"/>
    </location>
</feature>
<organism evidence="13 14">
    <name type="scientific">Thalassotalea loyana</name>
    <dbReference type="NCBI Taxonomy" id="280483"/>
    <lineage>
        <taxon>Bacteria</taxon>
        <taxon>Pseudomonadati</taxon>
        <taxon>Pseudomonadota</taxon>
        <taxon>Gammaproteobacteria</taxon>
        <taxon>Alteromonadales</taxon>
        <taxon>Colwelliaceae</taxon>
        <taxon>Thalassotalea</taxon>
    </lineage>
</organism>
<evidence type="ECO:0000256" key="6">
    <source>
        <dbReference type="ARBA" id="ARBA00022695"/>
    </source>
</evidence>
<dbReference type="RefSeq" id="WP_284299987.1">
    <property type="nucleotide sequence ID" value="NZ_BSSV01000007.1"/>
</dbReference>
<evidence type="ECO:0000256" key="4">
    <source>
        <dbReference type="ARBA" id="ARBA00022642"/>
    </source>
</evidence>
<sequence>MKNSRIGIFGGTFNPIHLGHIHTVSQSAKLLGLEKVALMPANIPPLKEAPTISTKHRVNMLKLVCEEHPCFYLETYELEQGETSYTVKTLQAFKDKQRELDIFFFIGMDSLVNFHLWKNYKKILELANLVVTTRPGYDLSNVQTDLQNELIDAGQFLNDRQSKSCGNIILMPPQSFDIASSTIREMVAKHQDISSLVPECVEQYIKSHNLYR</sequence>
<keyword evidence="9 11" id="KW-0520">NAD</keyword>
<evidence type="ECO:0000313" key="14">
    <source>
        <dbReference type="Proteomes" id="UP001157134"/>
    </source>
</evidence>
<keyword evidence="5 11" id="KW-0808">Transferase</keyword>
<evidence type="ECO:0000256" key="5">
    <source>
        <dbReference type="ARBA" id="ARBA00022679"/>
    </source>
</evidence>
<evidence type="ECO:0000259" key="12">
    <source>
        <dbReference type="Pfam" id="PF01467"/>
    </source>
</evidence>
<dbReference type="InterPro" id="IPR014729">
    <property type="entry name" value="Rossmann-like_a/b/a_fold"/>
</dbReference>
<name>A0ABQ6HF17_9GAMM</name>
<dbReference type="EC" id="2.7.7.18" evidence="11"/>
<evidence type="ECO:0000256" key="1">
    <source>
        <dbReference type="ARBA" id="ARBA00002324"/>
    </source>
</evidence>
<evidence type="ECO:0000256" key="2">
    <source>
        <dbReference type="ARBA" id="ARBA00005019"/>
    </source>
</evidence>
<evidence type="ECO:0000256" key="9">
    <source>
        <dbReference type="ARBA" id="ARBA00023027"/>
    </source>
</evidence>
<comment type="similarity">
    <text evidence="3 11">Belongs to the NadD family.</text>
</comment>
<keyword evidence="14" id="KW-1185">Reference proteome</keyword>
<dbReference type="SUPFAM" id="SSF52374">
    <property type="entry name" value="Nucleotidylyl transferase"/>
    <property type="match status" value="1"/>
</dbReference>
<dbReference type="HAMAP" id="MF_00244">
    <property type="entry name" value="NaMN_adenylyltr"/>
    <property type="match status" value="1"/>
</dbReference>
<evidence type="ECO:0000256" key="11">
    <source>
        <dbReference type="HAMAP-Rule" id="MF_00244"/>
    </source>
</evidence>
<reference evidence="13 14" key="1">
    <citation type="submission" date="2023-03" db="EMBL/GenBank/DDBJ databases">
        <title>Thalassotalea loyana LMG 22536T draft genome sequence.</title>
        <authorList>
            <person name="Sawabe T."/>
        </authorList>
    </citation>
    <scope>NUCLEOTIDE SEQUENCE [LARGE SCALE GENOMIC DNA]</scope>
    <source>
        <strain evidence="13 14">LMG 22536</strain>
    </source>
</reference>
<comment type="caution">
    <text evidence="13">The sequence shown here is derived from an EMBL/GenBank/DDBJ whole genome shotgun (WGS) entry which is preliminary data.</text>
</comment>
<keyword evidence="6 11" id="KW-0548">Nucleotidyltransferase</keyword>
<dbReference type="GO" id="GO:0016779">
    <property type="term" value="F:nucleotidyltransferase activity"/>
    <property type="evidence" value="ECO:0007669"/>
    <property type="project" value="UniProtKB-KW"/>
</dbReference>
<evidence type="ECO:0000256" key="3">
    <source>
        <dbReference type="ARBA" id="ARBA00009014"/>
    </source>
</evidence>
<dbReference type="NCBIfam" id="TIGR00125">
    <property type="entry name" value="cyt_tran_rel"/>
    <property type="match status" value="1"/>
</dbReference>
<dbReference type="CDD" id="cd02165">
    <property type="entry name" value="NMNAT"/>
    <property type="match status" value="1"/>
</dbReference>
<dbReference type="Proteomes" id="UP001157134">
    <property type="component" value="Unassembled WGS sequence"/>
</dbReference>
<dbReference type="NCBIfam" id="NF000839">
    <property type="entry name" value="PRK00071.1-1"/>
    <property type="match status" value="1"/>
</dbReference>
<keyword evidence="4 11" id="KW-0662">Pyridine nucleotide biosynthesis</keyword>
<dbReference type="InterPro" id="IPR005248">
    <property type="entry name" value="NadD/NMNAT"/>
</dbReference>
<evidence type="ECO:0000313" key="13">
    <source>
        <dbReference type="EMBL" id="GLX86700.1"/>
    </source>
</evidence>
<evidence type="ECO:0000256" key="8">
    <source>
        <dbReference type="ARBA" id="ARBA00022840"/>
    </source>
</evidence>